<keyword evidence="2 5" id="KW-0812">Transmembrane</keyword>
<feature type="transmembrane region" description="Helical" evidence="5">
    <location>
        <begin position="140"/>
        <end position="160"/>
    </location>
</feature>
<dbReference type="InterPro" id="IPR007688">
    <property type="entry name" value="Conjugal_tfr_TrbL/VirB6"/>
</dbReference>
<evidence type="ECO:0000313" key="6">
    <source>
        <dbReference type="EMBL" id="NJP03484.1"/>
    </source>
</evidence>
<evidence type="ECO:0000313" key="7">
    <source>
        <dbReference type="Proteomes" id="UP000746535"/>
    </source>
</evidence>
<proteinExistence type="predicted"/>
<dbReference type="EMBL" id="JAAVJI010000021">
    <property type="protein sequence ID" value="NJP03484.1"/>
    <property type="molecule type" value="Genomic_DNA"/>
</dbReference>
<organism evidence="6 7">
    <name type="scientific">Pseudomonas quercus</name>
    <dbReference type="NCBI Taxonomy" id="2722792"/>
    <lineage>
        <taxon>Bacteria</taxon>
        <taxon>Pseudomonadati</taxon>
        <taxon>Pseudomonadota</taxon>
        <taxon>Gammaproteobacteria</taxon>
        <taxon>Pseudomonadales</taxon>
        <taxon>Pseudomonadaceae</taxon>
        <taxon>Pseudomonas</taxon>
    </lineage>
</organism>
<dbReference type="Proteomes" id="UP000746535">
    <property type="component" value="Unassembled WGS sequence"/>
</dbReference>
<keyword evidence="3 5" id="KW-1133">Transmembrane helix</keyword>
<name>A0ABX0YMT4_9PSED</name>
<feature type="transmembrane region" description="Helical" evidence="5">
    <location>
        <begin position="195"/>
        <end position="221"/>
    </location>
</feature>
<keyword evidence="4 5" id="KW-0472">Membrane</keyword>
<comment type="subcellular location">
    <subcellularLocation>
        <location evidence="1">Membrane</location>
        <topology evidence="1">Multi-pass membrane protein</topology>
    </subcellularLocation>
</comment>
<dbReference type="Pfam" id="PF04610">
    <property type="entry name" value="TrbL"/>
    <property type="match status" value="1"/>
</dbReference>
<comment type="caution">
    <text evidence="6">The sequence shown here is derived from an EMBL/GenBank/DDBJ whole genome shotgun (WGS) entry which is preliminary data.</text>
</comment>
<evidence type="ECO:0000256" key="4">
    <source>
        <dbReference type="ARBA" id="ARBA00023136"/>
    </source>
</evidence>
<keyword evidence="7" id="KW-1185">Reference proteome</keyword>
<accession>A0ABX0YMT4</accession>
<evidence type="ECO:0000256" key="1">
    <source>
        <dbReference type="ARBA" id="ARBA00004141"/>
    </source>
</evidence>
<evidence type="ECO:0000256" key="5">
    <source>
        <dbReference type="SAM" id="Phobius"/>
    </source>
</evidence>
<evidence type="ECO:0000256" key="3">
    <source>
        <dbReference type="ARBA" id="ARBA00022989"/>
    </source>
</evidence>
<feature type="transmembrane region" description="Helical" evidence="5">
    <location>
        <begin position="167"/>
        <end position="189"/>
    </location>
</feature>
<evidence type="ECO:0000256" key="2">
    <source>
        <dbReference type="ARBA" id="ARBA00022692"/>
    </source>
</evidence>
<feature type="transmembrane region" description="Helical" evidence="5">
    <location>
        <begin position="233"/>
        <end position="255"/>
    </location>
</feature>
<gene>
    <name evidence="6" type="ORF">HBH25_21850</name>
</gene>
<sequence length="314" mass="33599">MELHIAQNMYTAVDASLKGTLVVGTAKVMLGLGALFGTFWLLSFTIKSIFWLYQGMTVAFREIVMEIAKVAIIAGLAWNVAWYVQTIVPFVTGLPSWMGGILSGQNGDQVNQIDAFIVTYCINLQKIYDSLSFSITDVKGAYLGLQALLLYLIGGVPFVLMAVGTIMILKVATTVVLALGPLFIAFSLFNQTKQWFWGWVSLVGGFMLTQVLFSIVLALEISFINTVIVKNGVIDTSLIGNVTMVIYFATFTFLAAELPGYAASIMGGSPVSASGIGGIISKGSGLGGAMNAARATRSLGEKIASKIKNRNNIS</sequence>
<feature type="transmembrane region" description="Helical" evidence="5">
    <location>
        <begin position="63"/>
        <end position="84"/>
    </location>
</feature>
<dbReference type="RefSeq" id="WP_168086063.1">
    <property type="nucleotide sequence ID" value="NZ_JAAVJI010000021.1"/>
</dbReference>
<protein>
    <submittedName>
        <fullName evidence="6">Type IV secretion system protein</fullName>
    </submittedName>
</protein>
<reference evidence="6 7" key="1">
    <citation type="submission" date="2020-03" db="EMBL/GenBank/DDBJ databases">
        <authorList>
            <person name="Wang L."/>
            <person name="He N."/>
            <person name="Li Y."/>
            <person name="Fang Y."/>
            <person name="Zhang F."/>
        </authorList>
    </citation>
    <scope>NUCLEOTIDE SEQUENCE [LARGE SCALE GENOMIC DNA]</scope>
    <source>
        <strain evidence="7">hsmgli-8</strain>
    </source>
</reference>
<feature type="transmembrane region" description="Helical" evidence="5">
    <location>
        <begin position="20"/>
        <end position="42"/>
    </location>
</feature>